<dbReference type="AlphaFoldDB" id="A0A4P6QBF1"/>
<evidence type="ECO:0000313" key="2">
    <source>
        <dbReference type="EMBL" id="QBI56757.1"/>
    </source>
</evidence>
<accession>A0A4P6QBF1</accession>
<dbReference type="EMBL" id="CP036456">
    <property type="protein sequence ID" value="QBI56757.1"/>
    <property type="molecule type" value="Genomic_DNA"/>
</dbReference>
<feature type="region of interest" description="Disordered" evidence="1">
    <location>
        <begin position="35"/>
        <end position="54"/>
    </location>
</feature>
<protein>
    <submittedName>
        <fullName evidence="2">Uncharacterized protein</fullName>
    </submittedName>
</protein>
<dbReference type="KEGG" id="strr:EKD16_25080"/>
<keyword evidence="3" id="KW-1185">Reference proteome</keyword>
<reference evidence="2 3" key="1">
    <citation type="submission" date="2019-02" db="EMBL/GenBank/DDBJ databases">
        <authorList>
            <person name="Khodamoradi S."/>
            <person name="Hahnke R.L."/>
            <person name="Kaempfer P."/>
            <person name="Schumann P."/>
            <person name="Rohde M."/>
            <person name="Steinert M."/>
            <person name="Luzhetskyy A."/>
            <person name="Wink J."/>
            <person name="Ruckert C."/>
        </authorList>
    </citation>
    <scope>NUCLEOTIDE SEQUENCE [LARGE SCALE GENOMIC DNA]</scope>
    <source>
        <strain evidence="2 3">M2</strain>
        <plasmid evidence="3">phim2</plasmid>
    </source>
</reference>
<organism evidence="2 3">
    <name type="scientific">Streptomonospora litoralis</name>
    <dbReference type="NCBI Taxonomy" id="2498135"/>
    <lineage>
        <taxon>Bacteria</taxon>
        <taxon>Bacillati</taxon>
        <taxon>Actinomycetota</taxon>
        <taxon>Actinomycetes</taxon>
        <taxon>Streptosporangiales</taxon>
        <taxon>Nocardiopsidaceae</taxon>
        <taxon>Streptomonospora</taxon>
    </lineage>
</organism>
<keyword evidence="2" id="KW-0614">Plasmid</keyword>
<proteinExistence type="predicted"/>
<geneLocation type="plasmid" evidence="3">
    <name>phim2</name>
</geneLocation>
<evidence type="ECO:0000313" key="3">
    <source>
        <dbReference type="Proteomes" id="UP000292235"/>
    </source>
</evidence>
<sequence>MGLPAKVGRLPDRQQVLPTREDCPTDMKALRQARAAKSVDRAPPLDFGPNAPGLLGKRFVEGRGELHGARNPRASEIGTTVTLSAALAGAPRVEMLPDG</sequence>
<name>A0A4P6QBF1_9ACTN</name>
<dbReference type="Proteomes" id="UP000292235">
    <property type="component" value="Plasmid phiM2"/>
</dbReference>
<evidence type="ECO:0000256" key="1">
    <source>
        <dbReference type="SAM" id="MobiDB-lite"/>
    </source>
</evidence>
<gene>
    <name evidence="2" type="ORF">EKD16_25080</name>
</gene>